<evidence type="ECO:0000256" key="3">
    <source>
        <dbReference type="ARBA" id="ARBA00022691"/>
    </source>
</evidence>
<gene>
    <name evidence="4" type="ORF">AVL57_01170</name>
</gene>
<dbReference type="InterPro" id="IPR029063">
    <property type="entry name" value="SAM-dependent_MTases_sf"/>
</dbReference>
<dbReference type="SUPFAM" id="SSF53335">
    <property type="entry name" value="S-adenosyl-L-methionine-dependent methyltransferases"/>
    <property type="match status" value="1"/>
</dbReference>
<keyword evidence="2" id="KW-0808">Transferase</keyword>
<evidence type="ECO:0000256" key="2">
    <source>
        <dbReference type="ARBA" id="ARBA00022679"/>
    </source>
</evidence>
<keyword evidence="1" id="KW-0489">Methyltransferase</keyword>
<evidence type="ECO:0000256" key="1">
    <source>
        <dbReference type="ARBA" id="ARBA00022603"/>
    </source>
</evidence>
<sequence>MKLHSILKQSIAFDDSHTVRLTEIIAPKAFTQLNTLFKRLDGKWDSSANVFRFSRNAESLVARILNLGTRAVNAFHLYPSNDHVFNFMKEYTALSYVGAGRKEPIKVLEPSIGLADLALRLRKFADDEGRQFDIKGYDIDPLNVMLCEENGFDVDCTDFLDVQPEPIYDLVIMNPPFDKPLFIEHIRHAHKFLTPTGELISVIPVNEKRITDSDWLYERIRHCCPEQLEEGNYLAKDTFKHVFIDTTVITMHAEPLYQRSLKSPRTHSSQIDLFNLCVDNDEQWLSEMSAIANQHDSEAQQKVIFENCVTDMLTKHIGLHPHYRQEFVTELTTLYGTKSKPLPAFSIRSLLLPDEFPVMQAL</sequence>
<evidence type="ECO:0000313" key="4">
    <source>
        <dbReference type="EMBL" id="AMJ76783.1"/>
    </source>
</evidence>
<keyword evidence="5" id="KW-1185">Reference proteome</keyword>
<protein>
    <submittedName>
        <fullName evidence="4">Uncharacterized protein</fullName>
    </submittedName>
</protein>
<organism evidence="4 5">
    <name type="scientific">Alteromonas stellipolaris</name>
    <dbReference type="NCBI Taxonomy" id="233316"/>
    <lineage>
        <taxon>Bacteria</taxon>
        <taxon>Pseudomonadati</taxon>
        <taxon>Pseudomonadota</taxon>
        <taxon>Gammaproteobacteria</taxon>
        <taxon>Alteromonadales</taxon>
        <taxon>Alteromonadaceae</taxon>
        <taxon>Alteromonas/Salinimonas group</taxon>
        <taxon>Alteromonas</taxon>
    </lineage>
</organism>
<geneLocation type="plasmid" evidence="4 5">
    <name>pASTE61-200</name>
</geneLocation>
<proteinExistence type="predicted"/>
<accession>A0ABM5YQ41</accession>
<dbReference type="Gene3D" id="3.40.50.150">
    <property type="entry name" value="Vaccinia Virus protein VP39"/>
    <property type="match status" value="1"/>
</dbReference>
<evidence type="ECO:0000313" key="5">
    <source>
        <dbReference type="Proteomes" id="UP000056750"/>
    </source>
</evidence>
<keyword evidence="4" id="KW-0614">Plasmid</keyword>
<reference evidence="4 5" key="1">
    <citation type="submission" date="2015-12" db="EMBL/GenBank/DDBJ databases">
        <title>Intraspecies pangenome expansion in the marine bacterium Alteromonas.</title>
        <authorList>
            <person name="Lopez-Perez M."/>
            <person name="Rodriguez-Valera F."/>
        </authorList>
    </citation>
    <scope>NUCLEOTIDE SEQUENCE [LARGE SCALE GENOMIC DNA]</scope>
    <source>
        <strain evidence="4 5">LMG 21861</strain>
        <plasmid evidence="4 5">pASTE61-200</plasmid>
    </source>
</reference>
<dbReference type="PROSITE" id="PS00092">
    <property type="entry name" value="N6_MTASE"/>
    <property type="match status" value="1"/>
</dbReference>
<keyword evidence="3" id="KW-0949">S-adenosyl-L-methionine</keyword>
<name>A0ABM5YQ41_9ALTE</name>
<dbReference type="InterPro" id="IPR002052">
    <property type="entry name" value="DNA_methylase_N6_adenine_CS"/>
</dbReference>
<dbReference type="RefSeq" id="WP_061093822.1">
    <property type="nucleotide sequence ID" value="NZ_CP013927.1"/>
</dbReference>
<dbReference type="Proteomes" id="UP000056750">
    <property type="component" value="Plasmid pASTE61-200"/>
</dbReference>
<dbReference type="EMBL" id="CP013927">
    <property type="protein sequence ID" value="AMJ76783.1"/>
    <property type="molecule type" value="Genomic_DNA"/>
</dbReference>